<comment type="caution">
    <text evidence="1">The sequence shown here is derived from an EMBL/GenBank/DDBJ whole genome shotgun (WGS) entry which is preliminary data.</text>
</comment>
<feature type="non-terminal residue" evidence="1">
    <location>
        <position position="1"/>
    </location>
</feature>
<gene>
    <name evidence="1" type="ORF">RM863_40160</name>
</gene>
<evidence type="ECO:0000313" key="1">
    <source>
        <dbReference type="EMBL" id="MDT0478339.1"/>
    </source>
</evidence>
<organism evidence="1 2">
    <name type="scientific">Streptomyces hintoniae</name>
    <dbReference type="NCBI Taxonomy" id="3075521"/>
    <lineage>
        <taxon>Bacteria</taxon>
        <taxon>Bacillati</taxon>
        <taxon>Actinomycetota</taxon>
        <taxon>Actinomycetes</taxon>
        <taxon>Kitasatosporales</taxon>
        <taxon>Streptomycetaceae</taxon>
        <taxon>Streptomyces</taxon>
    </lineage>
</organism>
<dbReference type="EMBL" id="JAVRFF010000366">
    <property type="protein sequence ID" value="MDT0478339.1"/>
    <property type="molecule type" value="Genomic_DNA"/>
</dbReference>
<accession>A0ABU2UYH7</accession>
<reference evidence="1" key="1">
    <citation type="submission" date="2024-05" db="EMBL/GenBank/DDBJ databases">
        <title>30 novel species of actinomycetes from the DSMZ collection.</title>
        <authorList>
            <person name="Nouioui I."/>
        </authorList>
    </citation>
    <scope>NUCLEOTIDE SEQUENCE</scope>
    <source>
        <strain evidence="1">DSM 41014</strain>
    </source>
</reference>
<proteinExistence type="predicted"/>
<dbReference type="Proteomes" id="UP001180489">
    <property type="component" value="Unassembled WGS sequence"/>
</dbReference>
<evidence type="ECO:0000313" key="2">
    <source>
        <dbReference type="Proteomes" id="UP001180489"/>
    </source>
</evidence>
<keyword evidence="2" id="KW-1185">Reference proteome</keyword>
<protein>
    <submittedName>
        <fullName evidence="1">Uncharacterized protein</fullName>
    </submittedName>
</protein>
<sequence>IQAVSDVEPLMIWSCALSPGNERLHLWESDEEKNWTRLQDIQVNKPAMGQRMLRLTSLPAEKVFQG</sequence>
<name>A0ABU2UYH7_9ACTN</name>